<dbReference type="GO" id="GO:0017148">
    <property type="term" value="P:negative regulation of translation"/>
    <property type="evidence" value="ECO:0007669"/>
    <property type="project" value="TreeGrafter"/>
</dbReference>
<feature type="region of interest" description="Disordered" evidence="3">
    <location>
        <begin position="796"/>
        <end position="815"/>
    </location>
</feature>
<evidence type="ECO:0000313" key="5">
    <source>
        <dbReference type="Proteomes" id="UP000007798"/>
    </source>
</evidence>
<feature type="region of interest" description="Disordered" evidence="3">
    <location>
        <begin position="325"/>
        <end position="344"/>
    </location>
</feature>
<feature type="region of interest" description="Disordered" evidence="3">
    <location>
        <begin position="1"/>
        <end position="81"/>
    </location>
</feature>
<feature type="compositionally biased region" description="Basic and acidic residues" evidence="3">
    <location>
        <begin position="630"/>
        <end position="647"/>
    </location>
</feature>
<feature type="region of interest" description="Disordered" evidence="3">
    <location>
        <begin position="589"/>
        <end position="608"/>
    </location>
</feature>
<feature type="compositionally biased region" description="Low complexity" evidence="3">
    <location>
        <begin position="1121"/>
        <end position="1135"/>
    </location>
</feature>
<dbReference type="Proteomes" id="UP000007798">
    <property type="component" value="Unassembled WGS sequence"/>
</dbReference>
<dbReference type="Pfam" id="PF10477">
    <property type="entry name" value="EIF4E-T"/>
    <property type="match status" value="1"/>
</dbReference>
<dbReference type="HOGENOM" id="CLU_278765_0_0_1"/>
<accession>B4MZ21</accession>
<keyword evidence="2" id="KW-0963">Cytoplasm</keyword>
<feature type="region of interest" description="Disordered" evidence="3">
    <location>
        <begin position="532"/>
        <end position="561"/>
    </location>
</feature>
<proteinExistence type="predicted"/>
<sequence>MSSLMQMAEVHEEKNGAGALEMQSVKKDEKQQQPEPKHLALLAEDINNVKETEVLTPVDKTKFLMPQPPPPPPPTPVQTPANRAATLSPLQMPLESAEDDETNSEKWEDPCAPPPPPPLPTNALISSSMGYIKLTAIKLKDALEEAISKRETNKQQNANTKELKKIKGDTMEMFVMSTASITNLSCCKDLILHPAFNKPLSILQLDRLRKISHLMAKQSAIGKQILSKEAIPLPSSSLSAADGVGDDGLTLQVLSARASTPYTQPTSSILSCTGVSCDLDHESPRKKPTAAEATGTTTMLAPQEQRPKRLAASATNPKATALAAAAAGTQGIRRSKSGTRKTATSTITTHYARSDLIDIRNGMFNALMHRSKESFVMPRIATCDDIELEARLRRMNLWRVSDGQRFKARTISNSNTNYNNNECMPAFYKNKNKPQLISDESIIQSQPPQPQTEFQDPAIVNQRRIGSGRFSHTKWSYNNLDHHTQSYINHKSQLDDVNGKYHNNNNNANNGNMTMMQFYDNGDIGSTKLSSNGRPNTPIMGMSNNHHHNNESLKSNESSEDLNKANENYVKRVMSGFLVVSKPKSRELEEKHNHRRYRNQQNEEPEWFSCGPTSRLDTIELCGFSEDEQEEKHKEAHSKSNDLDRDVQKHKLDQSKYKWTHPDTITRNKFIPKHDSNNNNNLDNMNNKPMANDNMMSMTKDNRAPRSYQNQISHDSQNYQPQPHKQSSSNISNNSKFMSFFAPSERSASSSSLNEFFKQAMNHNPIHQTTTTELPKSLGHMPSVDQLEAKWRRNSLTLPPSQSTNNVNGSDHSKQTDNFQKLIGALNVVKPQVQQQQQQQNSVPSDAISNFIMQQQQYQQQQQKQHILIQQQQQQTAFLAGLQLKAILGRADTQLLLLRLTKGEISKHGLLVQLANPRLSNMDREAITAVLQFTNTQQQQQQHQQQLEMLSSTVIASQLQNLHNLAIVQQTLAVRQQQQQQQLTQQQPQLSQEDLQAHANIIMRNAVMKRKMEEQSSKITHGGSATVKQQHQQSRGSFSTANNNLHGQQQQQQRNSRQETSSNALLNALIYGNNNYQQQQQQQQQSSHSNSRRFVENSNSQGSAAADMTRQSHFPATASYQQATQNQHHQQQQHQSHTRHNNNKQIQSTHQTMAMLPSGGDEFH</sequence>
<feature type="region of interest" description="Disordered" evidence="3">
    <location>
        <begin position="627"/>
        <end position="647"/>
    </location>
</feature>
<evidence type="ECO:0000256" key="2">
    <source>
        <dbReference type="ARBA" id="ARBA00022490"/>
    </source>
</evidence>
<dbReference type="SMR" id="B4MZ21"/>
<feature type="compositionally biased region" description="Low complexity" evidence="3">
    <location>
        <begin position="677"/>
        <end position="687"/>
    </location>
</feature>
<dbReference type="eggNOG" id="ENOG502SXKW">
    <property type="taxonomic scope" value="Eukaryota"/>
</dbReference>
<dbReference type="AlphaFoldDB" id="B4MZ21"/>
<dbReference type="InParanoid" id="B4MZ21"/>
<evidence type="ECO:0008006" key="6">
    <source>
        <dbReference type="Google" id="ProtNLM"/>
    </source>
</evidence>
<name>B4MZ21_DROWI</name>
<evidence type="ECO:0000256" key="1">
    <source>
        <dbReference type="ARBA" id="ARBA00004496"/>
    </source>
</evidence>
<feature type="compositionally biased region" description="Pro residues" evidence="3">
    <location>
        <begin position="66"/>
        <end position="77"/>
    </location>
</feature>
<feature type="compositionally biased region" description="Polar residues" evidence="3">
    <location>
        <begin position="1026"/>
        <end position="1047"/>
    </location>
</feature>
<dbReference type="FunCoup" id="B4MZ21">
    <property type="interactions" value="55"/>
</dbReference>
<feature type="compositionally biased region" description="Polar residues" evidence="3">
    <location>
        <begin position="707"/>
        <end position="726"/>
    </location>
</feature>
<organism evidence="4 5">
    <name type="scientific">Drosophila willistoni</name>
    <name type="common">Fruit fly</name>
    <dbReference type="NCBI Taxonomy" id="7260"/>
    <lineage>
        <taxon>Eukaryota</taxon>
        <taxon>Metazoa</taxon>
        <taxon>Ecdysozoa</taxon>
        <taxon>Arthropoda</taxon>
        <taxon>Hexapoda</taxon>
        <taxon>Insecta</taxon>
        <taxon>Pterygota</taxon>
        <taxon>Neoptera</taxon>
        <taxon>Endopterygota</taxon>
        <taxon>Diptera</taxon>
        <taxon>Brachycera</taxon>
        <taxon>Muscomorpha</taxon>
        <taxon>Ephydroidea</taxon>
        <taxon>Drosophilidae</taxon>
        <taxon>Drosophila</taxon>
        <taxon>Sophophora</taxon>
    </lineage>
</organism>
<protein>
    <recommendedName>
        <fullName evidence="6">Protein cup</fullName>
    </recommendedName>
</protein>
<evidence type="ECO:0000313" key="4">
    <source>
        <dbReference type="EMBL" id="EDW77417.2"/>
    </source>
</evidence>
<keyword evidence="5" id="KW-1185">Reference proteome</keyword>
<comment type="subcellular location">
    <subcellularLocation>
        <location evidence="1">Cytoplasm</location>
    </subcellularLocation>
</comment>
<dbReference type="GO" id="GO:0036464">
    <property type="term" value="C:cytoplasmic ribonucleoprotein granule"/>
    <property type="evidence" value="ECO:0007669"/>
    <property type="project" value="UniProtKB-ARBA"/>
</dbReference>
<feature type="region of interest" description="Disordered" evidence="3">
    <location>
        <begin position="667"/>
        <end position="734"/>
    </location>
</feature>
<dbReference type="EMBL" id="CH963913">
    <property type="protein sequence ID" value="EDW77417.2"/>
    <property type="molecule type" value="Genomic_DNA"/>
</dbReference>
<feature type="compositionally biased region" description="Polar residues" evidence="3">
    <location>
        <begin position="796"/>
        <end position="810"/>
    </location>
</feature>
<reference evidence="4 5" key="1">
    <citation type="journal article" date="2007" name="Nature">
        <title>Evolution of genes and genomes on the Drosophila phylogeny.</title>
        <authorList>
            <consortium name="Drosophila 12 Genomes Consortium"/>
            <person name="Clark A.G."/>
            <person name="Eisen M.B."/>
            <person name="Smith D.R."/>
            <person name="Bergman C.M."/>
            <person name="Oliver B."/>
            <person name="Markow T.A."/>
            <person name="Kaufman T.C."/>
            <person name="Kellis M."/>
            <person name="Gelbart W."/>
            <person name="Iyer V.N."/>
            <person name="Pollard D.A."/>
            <person name="Sackton T.B."/>
            <person name="Larracuente A.M."/>
            <person name="Singh N.D."/>
            <person name="Abad J.P."/>
            <person name="Abt D.N."/>
            <person name="Adryan B."/>
            <person name="Aguade M."/>
            <person name="Akashi H."/>
            <person name="Anderson W.W."/>
            <person name="Aquadro C.F."/>
            <person name="Ardell D.H."/>
            <person name="Arguello R."/>
            <person name="Artieri C.G."/>
            <person name="Barbash D.A."/>
            <person name="Barker D."/>
            <person name="Barsanti P."/>
            <person name="Batterham P."/>
            <person name="Batzoglou S."/>
            <person name="Begun D."/>
            <person name="Bhutkar A."/>
            <person name="Blanco E."/>
            <person name="Bosak S.A."/>
            <person name="Bradley R.K."/>
            <person name="Brand A.D."/>
            <person name="Brent M.R."/>
            <person name="Brooks A.N."/>
            <person name="Brown R.H."/>
            <person name="Butlin R.K."/>
            <person name="Caggese C."/>
            <person name="Calvi B.R."/>
            <person name="Bernardo de Carvalho A."/>
            <person name="Caspi A."/>
            <person name="Castrezana S."/>
            <person name="Celniker S.E."/>
            <person name="Chang J.L."/>
            <person name="Chapple C."/>
            <person name="Chatterji S."/>
            <person name="Chinwalla A."/>
            <person name="Civetta A."/>
            <person name="Clifton S.W."/>
            <person name="Comeron J.M."/>
            <person name="Costello J.C."/>
            <person name="Coyne J.A."/>
            <person name="Daub J."/>
            <person name="David R.G."/>
            <person name="Delcher A.L."/>
            <person name="Delehaunty K."/>
            <person name="Do C.B."/>
            <person name="Ebling H."/>
            <person name="Edwards K."/>
            <person name="Eickbush T."/>
            <person name="Evans J.D."/>
            <person name="Filipski A."/>
            <person name="Findeiss S."/>
            <person name="Freyhult E."/>
            <person name="Fulton L."/>
            <person name="Fulton R."/>
            <person name="Garcia A.C."/>
            <person name="Gardiner A."/>
            <person name="Garfield D.A."/>
            <person name="Garvin B.E."/>
            <person name="Gibson G."/>
            <person name="Gilbert D."/>
            <person name="Gnerre S."/>
            <person name="Godfrey J."/>
            <person name="Good R."/>
            <person name="Gotea V."/>
            <person name="Gravely B."/>
            <person name="Greenberg A.J."/>
            <person name="Griffiths-Jones S."/>
            <person name="Gross S."/>
            <person name="Guigo R."/>
            <person name="Gustafson E.A."/>
            <person name="Haerty W."/>
            <person name="Hahn M.W."/>
            <person name="Halligan D.L."/>
            <person name="Halpern A.L."/>
            <person name="Halter G.M."/>
            <person name="Han M.V."/>
            <person name="Heger A."/>
            <person name="Hillier L."/>
            <person name="Hinrichs A.S."/>
            <person name="Holmes I."/>
            <person name="Hoskins R.A."/>
            <person name="Hubisz M.J."/>
            <person name="Hultmark D."/>
            <person name="Huntley M.A."/>
            <person name="Jaffe D.B."/>
            <person name="Jagadeeshan S."/>
            <person name="Jeck W.R."/>
            <person name="Johnson J."/>
            <person name="Jones C.D."/>
            <person name="Jordan W.C."/>
            <person name="Karpen G.H."/>
            <person name="Kataoka E."/>
            <person name="Keightley P.D."/>
            <person name="Kheradpour P."/>
            <person name="Kirkness E.F."/>
            <person name="Koerich L.B."/>
            <person name="Kristiansen K."/>
            <person name="Kudrna D."/>
            <person name="Kulathinal R.J."/>
            <person name="Kumar S."/>
            <person name="Kwok R."/>
            <person name="Lander E."/>
            <person name="Langley C.H."/>
            <person name="Lapoint R."/>
            <person name="Lazzaro B.P."/>
            <person name="Lee S.J."/>
            <person name="Levesque L."/>
            <person name="Li R."/>
            <person name="Lin C.F."/>
            <person name="Lin M.F."/>
            <person name="Lindblad-Toh K."/>
            <person name="Llopart A."/>
            <person name="Long M."/>
            <person name="Low L."/>
            <person name="Lozovsky E."/>
            <person name="Lu J."/>
            <person name="Luo M."/>
            <person name="Machado C.A."/>
            <person name="Makalowski W."/>
            <person name="Marzo M."/>
            <person name="Matsuda M."/>
            <person name="Matzkin L."/>
            <person name="McAllister B."/>
            <person name="McBride C.S."/>
            <person name="McKernan B."/>
            <person name="McKernan K."/>
            <person name="Mendez-Lago M."/>
            <person name="Minx P."/>
            <person name="Mollenhauer M.U."/>
            <person name="Montooth K."/>
            <person name="Mount S.M."/>
            <person name="Mu X."/>
            <person name="Myers E."/>
            <person name="Negre B."/>
            <person name="Newfeld S."/>
            <person name="Nielsen R."/>
            <person name="Noor M.A."/>
            <person name="O'Grady P."/>
            <person name="Pachter L."/>
            <person name="Papaceit M."/>
            <person name="Parisi M.J."/>
            <person name="Parisi M."/>
            <person name="Parts L."/>
            <person name="Pedersen J.S."/>
            <person name="Pesole G."/>
            <person name="Phillippy A.M."/>
            <person name="Ponting C.P."/>
            <person name="Pop M."/>
            <person name="Porcelli D."/>
            <person name="Powell J.R."/>
            <person name="Prohaska S."/>
            <person name="Pruitt K."/>
            <person name="Puig M."/>
            <person name="Quesneville H."/>
            <person name="Ram K.R."/>
            <person name="Rand D."/>
            <person name="Rasmussen M.D."/>
            <person name="Reed L.K."/>
            <person name="Reenan R."/>
            <person name="Reily A."/>
            <person name="Remington K.A."/>
            <person name="Rieger T.T."/>
            <person name="Ritchie M.G."/>
            <person name="Robin C."/>
            <person name="Rogers Y.H."/>
            <person name="Rohde C."/>
            <person name="Rozas J."/>
            <person name="Rubenfield M.J."/>
            <person name="Ruiz A."/>
            <person name="Russo S."/>
            <person name="Salzberg S.L."/>
            <person name="Sanchez-Gracia A."/>
            <person name="Saranga D.J."/>
            <person name="Sato H."/>
            <person name="Schaeffer S.W."/>
            <person name="Schatz M.C."/>
            <person name="Schlenke T."/>
            <person name="Schwartz R."/>
            <person name="Segarra C."/>
            <person name="Singh R.S."/>
            <person name="Sirot L."/>
            <person name="Sirota M."/>
            <person name="Sisneros N.B."/>
            <person name="Smith C.D."/>
            <person name="Smith T.F."/>
            <person name="Spieth J."/>
            <person name="Stage D.E."/>
            <person name="Stark A."/>
            <person name="Stephan W."/>
            <person name="Strausberg R.L."/>
            <person name="Strempel S."/>
            <person name="Sturgill D."/>
            <person name="Sutton G."/>
            <person name="Sutton G.G."/>
            <person name="Tao W."/>
            <person name="Teichmann S."/>
            <person name="Tobari Y.N."/>
            <person name="Tomimura Y."/>
            <person name="Tsolas J.M."/>
            <person name="Valente V.L."/>
            <person name="Venter E."/>
            <person name="Venter J.C."/>
            <person name="Vicario S."/>
            <person name="Vieira F.G."/>
            <person name="Vilella A.J."/>
            <person name="Villasante A."/>
            <person name="Walenz B."/>
            <person name="Wang J."/>
            <person name="Wasserman M."/>
            <person name="Watts T."/>
            <person name="Wilson D."/>
            <person name="Wilson R.K."/>
            <person name="Wing R.A."/>
            <person name="Wolfner M.F."/>
            <person name="Wong A."/>
            <person name="Wong G.K."/>
            <person name="Wu C.I."/>
            <person name="Wu G."/>
            <person name="Yamamoto D."/>
            <person name="Yang H.P."/>
            <person name="Yang S.P."/>
            <person name="Yorke J.A."/>
            <person name="Yoshida K."/>
            <person name="Zdobnov E."/>
            <person name="Zhang P."/>
            <person name="Zhang Y."/>
            <person name="Zimin A.V."/>
            <person name="Baldwin J."/>
            <person name="Abdouelleil A."/>
            <person name="Abdulkadir J."/>
            <person name="Abebe A."/>
            <person name="Abera B."/>
            <person name="Abreu J."/>
            <person name="Acer S.C."/>
            <person name="Aftuck L."/>
            <person name="Alexander A."/>
            <person name="An P."/>
            <person name="Anderson E."/>
            <person name="Anderson S."/>
            <person name="Arachi H."/>
            <person name="Azer M."/>
            <person name="Bachantsang P."/>
            <person name="Barry A."/>
            <person name="Bayul T."/>
            <person name="Berlin A."/>
            <person name="Bessette D."/>
            <person name="Bloom T."/>
            <person name="Blye J."/>
            <person name="Boguslavskiy L."/>
            <person name="Bonnet C."/>
            <person name="Boukhgalter B."/>
            <person name="Bourzgui I."/>
            <person name="Brown A."/>
            <person name="Cahill P."/>
            <person name="Channer S."/>
            <person name="Cheshatsang Y."/>
            <person name="Chuda L."/>
            <person name="Citroen M."/>
            <person name="Collymore A."/>
            <person name="Cooke P."/>
            <person name="Costello M."/>
            <person name="D'Aco K."/>
            <person name="Daza R."/>
            <person name="De Haan G."/>
            <person name="DeGray S."/>
            <person name="DeMaso C."/>
            <person name="Dhargay N."/>
            <person name="Dooley K."/>
            <person name="Dooley E."/>
            <person name="Doricent M."/>
            <person name="Dorje P."/>
            <person name="Dorjee K."/>
            <person name="Dupes A."/>
            <person name="Elong R."/>
            <person name="Falk J."/>
            <person name="Farina A."/>
            <person name="Faro S."/>
            <person name="Ferguson D."/>
            <person name="Fisher S."/>
            <person name="Foley C.D."/>
            <person name="Franke A."/>
            <person name="Friedrich D."/>
            <person name="Gadbois L."/>
            <person name="Gearin G."/>
            <person name="Gearin C.R."/>
            <person name="Giannoukos G."/>
            <person name="Goode T."/>
            <person name="Graham J."/>
            <person name="Grandbois E."/>
            <person name="Grewal S."/>
            <person name="Gyaltsen K."/>
            <person name="Hafez N."/>
            <person name="Hagos B."/>
            <person name="Hall J."/>
            <person name="Henson C."/>
            <person name="Hollinger A."/>
            <person name="Honan T."/>
            <person name="Huard M.D."/>
            <person name="Hughes L."/>
            <person name="Hurhula B."/>
            <person name="Husby M.E."/>
            <person name="Kamat A."/>
            <person name="Kanga B."/>
            <person name="Kashin S."/>
            <person name="Khazanovich D."/>
            <person name="Kisner P."/>
            <person name="Lance K."/>
            <person name="Lara M."/>
            <person name="Lee W."/>
            <person name="Lennon N."/>
            <person name="Letendre F."/>
            <person name="LeVine R."/>
            <person name="Lipovsky A."/>
            <person name="Liu X."/>
            <person name="Liu J."/>
            <person name="Liu S."/>
            <person name="Lokyitsang T."/>
            <person name="Lokyitsang Y."/>
            <person name="Lubonja R."/>
            <person name="Lui A."/>
            <person name="MacDonald P."/>
            <person name="Magnisalis V."/>
            <person name="Maru K."/>
            <person name="Matthews C."/>
            <person name="McCusker W."/>
            <person name="McDonough S."/>
            <person name="Mehta T."/>
            <person name="Meldrim J."/>
            <person name="Meneus L."/>
            <person name="Mihai O."/>
            <person name="Mihalev A."/>
            <person name="Mihova T."/>
            <person name="Mittelman R."/>
            <person name="Mlenga V."/>
            <person name="Montmayeur A."/>
            <person name="Mulrain L."/>
            <person name="Navidi A."/>
            <person name="Naylor J."/>
            <person name="Negash T."/>
            <person name="Nguyen T."/>
            <person name="Nguyen N."/>
            <person name="Nicol R."/>
            <person name="Norbu C."/>
            <person name="Norbu N."/>
            <person name="Novod N."/>
            <person name="O'Neill B."/>
            <person name="Osman S."/>
            <person name="Markiewicz E."/>
            <person name="Oyono O.L."/>
            <person name="Patti C."/>
            <person name="Phunkhang P."/>
            <person name="Pierre F."/>
            <person name="Priest M."/>
            <person name="Raghuraman S."/>
            <person name="Rege F."/>
            <person name="Reyes R."/>
            <person name="Rise C."/>
            <person name="Rogov P."/>
            <person name="Ross K."/>
            <person name="Ryan E."/>
            <person name="Settipalli S."/>
            <person name="Shea T."/>
            <person name="Sherpa N."/>
            <person name="Shi L."/>
            <person name="Shih D."/>
            <person name="Sparrow T."/>
            <person name="Spaulding J."/>
            <person name="Stalker J."/>
            <person name="Stange-Thomann N."/>
            <person name="Stavropoulos S."/>
            <person name="Stone C."/>
            <person name="Strader C."/>
            <person name="Tesfaye S."/>
            <person name="Thomson T."/>
            <person name="Thoulutsang Y."/>
            <person name="Thoulutsang D."/>
            <person name="Topham K."/>
            <person name="Topping I."/>
            <person name="Tsamla T."/>
            <person name="Vassiliev H."/>
            <person name="Vo A."/>
            <person name="Wangchuk T."/>
            <person name="Wangdi T."/>
            <person name="Weiand M."/>
            <person name="Wilkinson J."/>
            <person name="Wilson A."/>
            <person name="Yadav S."/>
            <person name="Young G."/>
            <person name="Yu Q."/>
            <person name="Zembek L."/>
            <person name="Zhong D."/>
            <person name="Zimmer A."/>
            <person name="Zwirko Z."/>
            <person name="Jaffe D.B."/>
            <person name="Alvarez P."/>
            <person name="Brockman W."/>
            <person name="Butler J."/>
            <person name="Chin C."/>
            <person name="Gnerre S."/>
            <person name="Grabherr M."/>
            <person name="Kleber M."/>
            <person name="Mauceli E."/>
            <person name="MacCallum I."/>
        </authorList>
    </citation>
    <scope>NUCLEOTIDE SEQUENCE [LARGE SCALE GENOMIC DNA]</scope>
    <source>
        <strain evidence="5">Tucson 14030-0811.24</strain>
    </source>
</reference>
<feature type="region of interest" description="Disordered" evidence="3">
    <location>
        <begin position="94"/>
        <end position="116"/>
    </location>
</feature>
<feature type="compositionally biased region" description="Polar residues" evidence="3">
    <location>
        <begin position="1096"/>
        <end position="1120"/>
    </location>
</feature>
<dbReference type="GO" id="GO:0003729">
    <property type="term" value="F:mRNA binding"/>
    <property type="evidence" value="ECO:0007669"/>
    <property type="project" value="TreeGrafter"/>
</dbReference>
<dbReference type="InterPro" id="IPR018862">
    <property type="entry name" value="eIF4E-T"/>
</dbReference>
<dbReference type="OrthoDB" id="8916892at2759"/>
<dbReference type="GO" id="GO:0005634">
    <property type="term" value="C:nucleus"/>
    <property type="evidence" value="ECO:0007669"/>
    <property type="project" value="TreeGrafter"/>
</dbReference>
<dbReference type="PANTHER" id="PTHR12269">
    <property type="entry name" value="EUKARYOTIC TRANSLATION INITIATION FACTOR 4E TRANSPORTER"/>
    <property type="match status" value="1"/>
</dbReference>
<feature type="compositionally biased region" description="Basic and acidic residues" evidence="3">
    <location>
        <begin position="667"/>
        <end position="676"/>
    </location>
</feature>
<dbReference type="PANTHER" id="PTHR12269:SF1">
    <property type="entry name" value="EUKARYOTIC TRANSLATION INITIATION FACTOR 4E TRANSPORTER"/>
    <property type="match status" value="1"/>
</dbReference>
<feature type="region of interest" description="Disordered" evidence="3">
    <location>
        <begin position="1010"/>
        <end position="1060"/>
    </location>
</feature>
<evidence type="ECO:0000256" key="3">
    <source>
        <dbReference type="SAM" id="MobiDB-lite"/>
    </source>
</evidence>
<feature type="compositionally biased region" description="Basic and acidic residues" evidence="3">
    <location>
        <begin position="24"/>
        <end position="38"/>
    </location>
</feature>
<dbReference type="STRING" id="7260.B4MZ21"/>
<gene>
    <name evidence="4" type="primary">Dwil\GK18284</name>
    <name evidence="4" type="ORF">Dwil_GK18284</name>
</gene>
<feature type="region of interest" description="Disordered" evidence="3">
    <location>
        <begin position="1076"/>
        <end position="1146"/>
    </location>
</feature>